<dbReference type="InterPro" id="IPR027417">
    <property type="entry name" value="P-loop_NTPase"/>
</dbReference>
<dbReference type="GO" id="GO:0000150">
    <property type="term" value="F:DNA strand exchange activity"/>
    <property type="evidence" value="ECO:0007669"/>
    <property type="project" value="InterPro"/>
</dbReference>
<dbReference type="InterPro" id="IPR009057">
    <property type="entry name" value="Homeodomain-like_sf"/>
</dbReference>
<evidence type="ECO:0000313" key="4">
    <source>
        <dbReference type="EMBL" id="PVY59772.1"/>
    </source>
</evidence>
<accession>A0A2U1CFU0</accession>
<dbReference type="GO" id="GO:0003677">
    <property type="term" value="F:DNA binding"/>
    <property type="evidence" value="ECO:0007669"/>
    <property type="project" value="InterPro"/>
</dbReference>
<dbReference type="GO" id="GO:0005524">
    <property type="term" value="F:ATP binding"/>
    <property type="evidence" value="ECO:0007669"/>
    <property type="project" value="UniProtKB-KW"/>
</dbReference>
<dbReference type="Pfam" id="PF00158">
    <property type="entry name" value="Sigma54_activat"/>
    <property type="match status" value="1"/>
</dbReference>
<dbReference type="Gene3D" id="3.40.50.300">
    <property type="entry name" value="P-loop containing nucleotide triphosphate hydrolases"/>
    <property type="match status" value="1"/>
</dbReference>
<protein>
    <submittedName>
        <fullName evidence="4">Transcriptional regulator with PAS, ATPase and Fis domain</fullName>
    </submittedName>
</protein>
<organism evidence="4 5">
    <name type="scientific">Intestinimonas butyriciproducens</name>
    <dbReference type="NCBI Taxonomy" id="1297617"/>
    <lineage>
        <taxon>Bacteria</taxon>
        <taxon>Bacillati</taxon>
        <taxon>Bacillota</taxon>
        <taxon>Clostridia</taxon>
        <taxon>Eubacteriales</taxon>
        <taxon>Intestinimonas</taxon>
    </lineage>
</organism>
<dbReference type="OrthoDB" id="9803970at2"/>
<dbReference type="RefSeq" id="WP_075705185.1">
    <property type="nucleotide sequence ID" value="NZ_CAMREZ010000006.1"/>
</dbReference>
<dbReference type="GO" id="GO:0006355">
    <property type="term" value="P:regulation of DNA-templated transcription"/>
    <property type="evidence" value="ECO:0007669"/>
    <property type="project" value="InterPro"/>
</dbReference>
<dbReference type="CDD" id="cd00569">
    <property type="entry name" value="HTH_Hin_like"/>
    <property type="match status" value="1"/>
</dbReference>
<dbReference type="InterPro" id="IPR006120">
    <property type="entry name" value="Resolvase_HTH_dom"/>
</dbReference>
<name>A0A2U1CFU0_9FIRM</name>
<dbReference type="SUPFAM" id="SSF52540">
    <property type="entry name" value="P-loop containing nucleoside triphosphate hydrolases"/>
    <property type="match status" value="1"/>
</dbReference>
<sequence>MRDMARENGEQFALLPYKEEIGTLAQSLKGVLGADVIVVDKYLNRIVNTFHYRYNSADIRINSVVGNIVTTQKLQMIYDRKYFTDCVNCPDYTTCELGGVFGTPIMCGGECIGAIALLVEPNQVVSFQQKQTPVIDFLQQISILISEMVRSASNSRLLQAVRTKFRVVLDSVNEAAAITDSSGVVFFANRYFMDFFSDGQAVVGSRIDEIFTRWKLQAPPEGEKRSLIDNSFYKKGPEVLHLRGIQSMAVGEEGPLFLYIFDKVDALPFLRYQTQSTYSPELVDQFFGRSPAMERAKLNTQRAMRNQLSILVECPDRRQADALARLLFMRSIQDNYQIVKVDCSEDERILETVLLDREEGSPGVLFLSQESVVYLYGIDHLPMYLQNKLAKSLRGSWDDEAPAHVRVIATSGRNLYAQVKKDRFSMELYNMISRNKISIPQVSGVPEDIRFYFEKYLERYCGIYGQPPIRVGGEAWSFLERRRWEGGVQEIRETAERIVIRAEGEELGLEELAAFFPEESLRPQNRGIVEDSIESQLRRLLGAGMTKEKIAEEMGVSRATLYRWIEKFKLNESALRERESAG</sequence>
<evidence type="ECO:0000313" key="5">
    <source>
        <dbReference type="Proteomes" id="UP000245778"/>
    </source>
</evidence>
<dbReference type="InterPro" id="IPR058031">
    <property type="entry name" value="AAA_lid_NorR"/>
</dbReference>
<dbReference type="PROSITE" id="PS50045">
    <property type="entry name" value="SIGMA54_INTERACT_4"/>
    <property type="match status" value="1"/>
</dbReference>
<proteinExistence type="predicted"/>
<dbReference type="Gene3D" id="1.10.8.60">
    <property type="match status" value="1"/>
</dbReference>
<dbReference type="PANTHER" id="PTHR32071">
    <property type="entry name" value="TRANSCRIPTIONAL REGULATORY PROTEIN"/>
    <property type="match status" value="1"/>
</dbReference>
<reference evidence="4 5" key="1">
    <citation type="submission" date="2018-04" db="EMBL/GenBank/DDBJ databases">
        <title>Genomic Encyclopedia of Type Strains, Phase IV (KMG-IV): sequencing the most valuable type-strain genomes for metagenomic binning, comparative biology and taxonomic classification.</title>
        <authorList>
            <person name="Goeker M."/>
        </authorList>
    </citation>
    <scope>NUCLEOTIDE SEQUENCE [LARGE SCALE GENOMIC DNA]</scope>
    <source>
        <strain evidence="4 5">DSM 26588</strain>
    </source>
</reference>
<comment type="caution">
    <text evidence="4">The sequence shown here is derived from an EMBL/GenBank/DDBJ whole genome shotgun (WGS) entry which is preliminary data.</text>
</comment>
<gene>
    <name evidence="4" type="ORF">C7373_101286</name>
</gene>
<dbReference type="EMBL" id="QEKK01000001">
    <property type="protein sequence ID" value="PVY59772.1"/>
    <property type="molecule type" value="Genomic_DNA"/>
</dbReference>
<keyword evidence="1" id="KW-0547">Nucleotide-binding</keyword>
<dbReference type="GeneID" id="93227980"/>
<evidence type="ECO:0000256" key="1">
    <source>
        <dbReference type="ARBA" id="ARBA00022741"/>
    </source>
</evidence>
<dbReference type="Proteomes" id="UP000245778">
    <property type="component" value="Unassembled WGS sequence"/>
</dbReference>
<feature type="domain" description="Sigma-54 factor interaction" evidence="3">
    <location>
        <begin position="286"/>
        <end position="500"/>
    </location>
</feature>
<dbReference type="Gene3D" id="1.10.10.60">
    <property type="entry name" value="Homeodomain-like"/>
    <property type="match status" value="1"/>
</dbReference>
<keyword evidence="2" id="KW-0067">ATP-binding</keyword>
<dbReference type="Pfam" id="PF02796">
    <property type="entry name" value="HTH_7"/>
    <property type="match status" value="1"/>
</dbReference>
<evidence type="ECO:0000259" key="3">
    <source>
        <dbReference type="PROSITE" id="PS50045"/>
    </source>
</evidence>
<dbReference type="InterPro" id="IPR002078">
    <property type="entry name" value="Sigma_54_int"/>
</dbReference>
<dbReference type="Pfam" id="PF25601">
    <property type="entry name" value="AAA_lid_14"/>
    <property type="match status" value="1"/>
</dbReference>
<dbReference type="AlphaFoldDB" id="A0A2U1CFU0"/>
<evidence type="ECO:0000256" key="2">
    <source>
        <dbReference type="ARBA" id="ARBA00022840"/>
    </source>
</evidence>
<dbReference type="SUPFAM" id="SSF46689">
    <property type="entry name" value="Homeodomain-like"/>
    <property type="match status" value="1"/>
</dbReference>